<name>G8QZR6_OWEHD</name>
<feature type="compositionally biased region" description="Basic and acidic residues" evidence="1">
    <location>
        <begin position="1"/>
        <end position="24"/>
    </location>
</feature>
<dbReference type="KEGG" id="oho:Oweho_0492"/>
<evidence type="ECO:0000313" key="3">
    <source>
        <dbReference type="Proteomes" id="UP000005631"/>
    </source>
</evidence>
<accession>G8QZR6</accession>
<proteinExistence type="predicted"/>
<sequence length="60" mass="7169">MAKLPYKPDPRYGEEGQSKERKSVNNDLNPWIPQRAPHPSKKEVLKVYYNRKKYCVKNNH</sequence>
<dbReference type="Proteomes" id="UP000005631">
    <property type="component" value="Chromosome"/>
</dbReference>
<dbReference type="EMBL" id="CP003156">
    <property type="protein sequence ID" value="AEV31510.1"/>
    <property type="molecule type" value="Genomic_DNA"/>
</dbReference>
<gene>
    <name evidence="2" type="ordered locus">Oweho_0492</name>
</gene>
<feature type="region of interest" description="Disordered" evidence="1">
    <location>
        <begin position="1"/>
        <end position="37"/>
    </location>
</feature>
<evidence type="ECO:0000256" key="1">
    <source>
        <dbReference type="SAM" id="MobiDB-lite"/>
    </source>
</evidence>
<dbReference type="AlphaFoldDB" id="G8QZR6"/>
<dbReference type="eggNOG" id="COG0587">
    <property type="taxonomic scope" value="Bacteria"/>
</dbReference>
<dbReference type="HOGENOM" id="CLU_2937197_0_0_10"/>
<keyword evidence="3" id="KW-1185">Reference proteome</keyword>
<reference evidence="2 3" key="1">
    <citation type="journal article" date="2012" name="Stand. Genomic Sci.">
        <title>Genome sequence of the orange-pigmented seawater bacterium Owenweeksia hongkongensis type strain (UST20020801(T)).</title>
        <authorList>
            <person name="Riedel T."/>
            <person name="Held B."/>
            <person name="Nolan M."/>
            <person name="Lucas S."/>
            <person name="Lapidus A."/>
            <person name="Tice H."/>
            <person name="Del Rio T.G."/>
            <person name="Cheng J.F."/>
            <person name="Han C."/>
            <person name="Tapia R."/>
            <person name="Goodwin L.A."/>
            <person name="Pitluck S."/>
            <person name="Liolios K."/>
            <person name="Mavromatis K."/>
            <person name="Pagani I."/>
            <person name="Ivanova N."/>
            <person name="Mikhailova N."/>
            <person name="Pati A."/>
            <person name="Chen A."/>
            <person name="Palaniappan K."/>
            <person name="Rohde M."/>
            <person name="Tindall B.J."/>
            <person name="Detter J.C."/>
            <person name="Goker M."/>
            <person name="Woyke T."/>
            <person name="Bristow J."/>
            <person name="Eisen J.A."/>
            <person name="Markowitz V."/>
            <person name="Hugenholtz P."/>
            <person name="Klenk H.P."/>
            <person name="Kyrpides N.C."/>
        </authorList>
    </citation>
    <scope>NUCLEOTIDE SEQUENCE</scope>
    <source>
        <strain evidence="3">DSM 17368 / JCM 12287 / NRRL B-23963</strain>
    </source>
</reference>
<organism evidence="2 3">
    <name type="scientific">Owenweeksia hongkongensis (strain DSM 17368 / CIP 108786 / JCM 12287 / NRRL B-23963 / UST20020801)</name>
    <dbReference type="NCBI Taxonomy" id="926562"/>
    <lineage>
        <taxon>Bacteria</taxon>
        <taxon>Pseudomonadati</taxon>
        <taxon>Bacteroidota</taxon>
        <taxon>Flavobacteriia</taxon>
        <taxon>Flavobacteriales</taxon>
        <taxon>Owenweeksiaceae</taxon>
        <taxon>Owenweeksia</taxon>
    </lineage>
</organism>
<evidence type="ECO:0000313" key="2">
    <source>
        <dbReference type="EMBL" id="AEV31510.1"/>
    </source>
</evidence>
<protein>
    <submittedName>
        <fullName evidence="2">Uncharacterized protein</fullName>
    </submittedName>
</protein>